<accession>F4YXS1</accession>
<evidence type="ECO:0000313" key="2">
    <source>
        <dbReference type="Proteomes" id="UP000008742"/>
    </source>
</evidence>
<dbReference type="KEGG" id="vg:10511797"/>
<reference evidence="1 2" key="1">
    <citation type="journal article" date="2009" name="Appl. Environ. Microbiol.">
        <title>Roseophage RDJL Phi1, infecting the aerobic anoxygenic phototrophic bacterium Roseobacter denitrificans OCh114.</title>
        <authorList>
            <person name="Zhang Y."/>
            <person name="Jiao N."/>
        </authorList>
    </citation>
    <scope>NUCLEOTIDE SEQUENCE [LARGE SCALE GENOMIC DNA]</scope>
</reference>
<organism evidence="1 2">
    <name type="scientific">Roseobacter phage RDJL Phi 1</name>
    <dbReference type="NCBI Taxonomy" id="562742"/>
    <lineage>
        <taxon>Viruses</taxon>
        <taxon>Duplodnaviria</taxon>
        <taxon>Heunggongvirae</taxon>
        <taxon>Uroviricota</taxon>
        <taxon>Caudoviricetes</taxon>
        <taxon>Xiamenvirus</taxon>
        <taxon>Xiamenvirus RDJL1</taxon>
    </lineage>
</organism>
<sequence>MDTQFTYDLTFRPLSPQFGPGWTLTGMHNPVLVDGILAYTTRTGKTRLHVLDAMPAIHEVEVTQSGSSVTASQTAGGWRTFIRENFMTRGRGLDEQATITPNNRFDVKIWTTEPTRGLITISNAVAVILDQRALNVREAQAGVYRLFNLSANGGIREVEIAPKSV</sequence>
<protein>
    <submittedName>
        <fullName evidence="1">Uncharacterized protein</fullName>
    </submittedName>
</protein>
<dbReference type="EMBL" id="HM151342">
    <property type="protein sequence ID" value="ADK73461.1"/>
    <property type="molecule type" value="Genomic_DNA"/>
</dbReference>
<dbReference type="RefSeq" id="YP_004421828.1">
    <property type="nucleotide sequence ID" value="NC_015466.1"/>
</dbReference>
<evidence type="ECO:0000313" key="1">
    <source>
        <dbReference type="EMBL" id="ADK73461.1"/>
    </source>
</evidence>
<dbReference type="Proteomes" id="UP000008742">
    <property type="component" value="Segment"/>
</dbReference>
<reference evidence="1 2" key="2">
    <citation type="journal article" date="2011" name="Virol. J.">
        <title>Complete genome sequence of a marine roseophage provides evidence into the evolution of gene transfer agents in alphaproteobacteria.</title>
        <authorList>
            <person name="Huang S."/>
            <person name="Zhang Y."/>
            <person name="Chen F."/>
            <person name="Jiao N."/>
        </authorList>
    </citation>
    <scope>NUCLEOTIDE SEQUENCE [LARGE SCALE GENOMIC DNA]</scope>
</reference>
<dbReference type="GeneID" id="10511797"/>
<keyword evidence="2" id="KW-1185">Reference proteome</keyword>
<proteinExistence type="predicted"/>
<name>F4YXS1_9CAUD</name>
<gene>
    <name evidence="1" type="ORF">RDJLphi1_gp60</name>
</gene>